<gene>
    <name evidence="1" type="ORF">C0V70_05345</name>
</gene>
<reference evidence="1 2" key="1">
    <citation type="submission" date="2018-01" db="EMBL/GenBank/DDBJ databases">
        <title>Complete genome sequence of Bacteriovorax stolpii DSM12778.</title>
        <authorList>
            <person name="Tang B."/>
            <person name="Chang J."/>
        </authorList>
    </citation>
    <scope>NUCLEOTIDE SEQUENCE [LARGE SCALE GENOMIC DNA]</scope>
    <source>
        <strain evidence="1 2">DSM 12778</strain>
    </source>
</reference>
<dbReference type="AlphaFoldDB" id="A0A2K9NPT8"/>
<accession>A0A2K9NPT8</accession>
<dbReference type="GO" id="GO:0016020">
    <property type="term" value="C:membrane"/>
    <property type="evidence" value="ECO:0007669"/>
    <property type="project" value="GOC"/>
</dbReference>
<evidence type="ECO:0000313" key="1">
    <source>
        <dbReference type="EMBL" id="AUN97546.1"/>
    </source>
</evidence>
<dbReference type="Pfam" id="PF08557">
    <property type="entry name" value="Lipid_DES"/>
    <property type="match status" value="1"/>
</dbReference>
<dbReference type="InterPro" id="IPR013866">
    <property type="entry name" value="Sphingolipid_d4-desaturase_N"/>
</dbReference>
<evidence type="ECO:0000313" key="2">
    <source>
        <dbReference type="Proteomes" id="UP000235584"/>
    </source>
</evidence>
<dbReference type="EMBL" id="CP025704">
    <property type="protein sequence ID" value="AUN97546.1"/>
    <property type="molecule type" value="Genomic_DNA"/>
</dbReference>
<dbReference type="SMART" id="SM01269">
    <property type="entry name" value="Lipid_DES"/>
    <property type="match status" value="1"/>
</dbReference>
<dbReference type="RefSeq" id="WP_102242841.1">
    <property type="nucleotide sequence ID" value="NZ_CP025704.1"/>
</dbReference>
<dbReference type="PANTHER" id="PTHR12879:SF8">
    <property type="entry name" value="SPHINGOLIPID DELTA(4)-DESATURASE DES1"/>
    <property type="match status" value="1"/>
</dbReference>
<dbReference type="Proteomes" id="UP000235584">
    <property type="component" value="Chromosome"/>
</dbReference>
<dbReference type="InterPro" id="IPR005804">
    <property type="entry name" value="FA_desaturase_dom"/>
</dbReference>
<name>A0A2K9NPT8_BACTC</name>
<dbReference type="OrthoDB" id="9792534at2"/>
<dbReference type="KEGG" id="bsto:C0V70_05345"/>
<sequence length="336" mass="39355">MENKRDFIFVQGPNYHIQRRREILARHPEVRDLYGPYRLSALYIVLVVSFQFAIAYLLRDQAWWVIGLVAYLVGAFANHSLYVMIHECTHNVVLKSAFGNKVMGIVCDFPLVLPSAMGFRKYHMIHHKHLGEYSYDPDIVSYREGRFIGNSAIMKALWLMFFSLSQALRPLKVKFYKPLNVWMIINGLVNVAINVAIYIYVGPAAFWYLAFSTLFALGLHPLGGRWIQEHFITKEGQETYSYYGPLNKLCFNMGYHNEHHDFMNVAWINQPKIKKMAPEFYDSLASYDSWTKVLFNFLFNKKMDSFTRMVHPDRHPKAAVDNEKILYSKEVIETFY</sequence>
<dbReference type="Pfam" id="PF00487">
    <property type="entry name" value="FA_desaturase"/>
    <property type="match status" value="1"/>
</dbReference>
<protein>
    <submittedName>
        <fullName evidence="1">Fatty acid desaturase</fullName>
    </submittedName>
</protein>
<proteinExistence type="predicted"/>
<dbReference type="PANTHER" id="PTHR12879">
    <property type="entry name" value="SPHINGOLIPID DELTA 4 DESATURASE/C-4 HYDROXYLASE PROTEIN DES2"/>
    <property type="match status" value="1"/>
</dbReference>
<organism evidence="1 2">
    <name type="scientific">Bacteriovorax stolpii</name>
    <name type="common">Bdellovibrio stolpii</name>
    <dbReference type="NCBI Taxonomy" id="960"/>
    <lineage>
        <taxon>Bacteria</taxon>
        <taxon>Pseudomonadati</taxon>
        <taxon>Bdellovibrionota</taxon>
        <taxon>Bacteriovoracia</taxon>
        <taxon>Bacteriovoracales</taxon>
        <taxon>Bacteriovoracaceae</taxon>
        <taxon>Bacteriovorax</taxon>
    </lineage>
</organism>
<dbReference type="GO" id="GO:0042284">
    <property type="term" value="F:sphingolipid delta-4 desaturase activity"/>
    <property type="evidence" value="ECO:0007669"/>
    <property type="project" value="TreeGrafter"/>
</dbReference>
<keyword evidence="2" id="KW-1185">Reference proteome</keyword>
<dbReference type="GO" id="GO:0046513">
    <property type="term" value="P:ceramide biosynthetic process"/>
    <property type="evidence" value="ECO:0007669"/>
    <property type="project" value="TreeGrafter"/>
</dbReference>